<dbReference type="InterPro" id="IPR027417">
    <property type="entry name" value="P-loop_NTPase"/>
</dbReference>
<dbReference type="CTD" id="20210001"/>
<dbReference type="Gene3D" id="3.40.50.300">
    <property type="entry name" value="P-loop containing nucleotide triphosphate hydrolases"/>
    <property type="match status" value="1"/>
</dbReference>
<evidence type="ECO:0000259" key="10">
    <source>
        <dbReference type="PROSITE" id="PS51719"/>
    </source>
</evidence>
<keyword evidence="4 8" id="KW-0175">Coiled coil</keyword>
<reference evidence="11 13" key="2">
    <citation type="journal article" date="2013" name="Nature">
        <title>Insights into bilaterian evolution from three spiralian genomes.</title>
        <authorList>
            <person name="Simakov O."/>
            <person name="Marletaz F."/>
            <person name="Cho S.J."/>
            <person name="Edsinger-Gonzales E."/>
            <person name="Havlak P."/>
            <person name="Hellsten U."/>
            <person name="Kuo D.H."/>
            <person name="Larsson T."/>
            <person name="Lv J."/>
            <person name="Arendt D."/>
            <person name="Savage R."/>
            <person name="Osoegawa K."/>
            <person name="de Jong P."/>
            <person name="Grimwood J."/>
            <person name="Chapman J.A."/>
            <person name="Shapiro H."/>
            <person name="Aerts A."/>
            <person name="Otillar R.P."/>
            <person name="Terry A.Y."/>
            <person name="Boore J.L."/>
            <person name="Grigoriev I.V."/>
            <person name="Lindberg D.R."/>
            <person name="Seaver E.C."/>
            <person name="Weisblat D.A."/>
            <person name="Putnam N.H."/>
            <person name="Rokhsar D.S."/>
        </authorList>
    </citation>
    <scope>NUCLEOTIDE SEQUENCE</scope>
</reference>
<dbReference type="STRING" id="6412.T1FMF2"/>
<evidence type="ECO:0000256" key="7">
    <source>
        <dbReference type="RuleBase" id="RU004560"/>
    </source>
</evidence>
<sequence length="577" mass="65697">MLPFRIINGLTILLMSNEIQSYISSSSGGKNRLPVPKKSFRSLYNQDRTALSPTPSNTSVHANSELSDHRSDSSSSLTTDSAPIDSRKEAREAFLKSEPLGLTKKYEGLSVRDSDLPPPTATNHHDLPNGAQKTTASSSITSNGTAPSTTSFIPPSANQISSSSKLRLQKEPDTYVGFANLPNQVYRKSVKKGFEFTLMLVGESGLGKSTLINSMFLTDIYNNEHPGPSKRPNKTLKVEKMNVLLKEGGVQLKLTIVDTPGFGDAVNNSNCWQPVVEYIDSQYNAFLNAESRVIRQVSEDTRVHCCLYFISPNGHGLRQLDIEFMKQLHEKVNIIPLIAKADSMTAEECKTFKKTIMNEIMQNKIKIYEFPDCDDEEERRIMKKMKERIPFAVVGSNMVVECNGRKIRARTYPWGVVEVENLEHNDFTALRNMLIRTHLHDLKDVTNNVHYENFRYEHLLASVSSDGKSKPMLNKSPMLQIEEEKMEHAEKLKKMEMEMEMVFEAKVKEKQNKIKESDADVGKRRDQMLKSLKQEEMELEEMREAFVRERDAWEEQYRQMMMEAEATGTLKKKKIFN</sequence>
<evidence type="ECO:0000256" key="2">
    <source>
        <dbReference type="ARBA" id="ARBA00022618"/>
    </source>
</evidence>
<feature type="compositionally biased region" description="Polar residues" evidence="9">
    <location>
        <begin position="47"/>
        <end position="62"/>
    </location>
</feature>
<dbReference type="GO" id="GO:0008104">
    <property type="term" value="P:intracellular protein localization"/>
    <property type="evidence" value="ECO:0000318"/>
    <property type="project" value="GO_Central"/>
</dbReference>
<dbReference type="EMBL" id="KB097571">
    <property type="protein sequence ID" value="ESN94549.1"/>
    <property type="molecule type" value="Genomic_DNA"/>
</dbReference>
<dbReference type="Proteomes" id="UP000015101">
    <property type="component" value="Unassembled WGS sequence"/>
</dbReference>
<dbReference type="GeneID" id="20210001"/>
<dbReference type="OMA" id="TICRREA"/>
<dbReference type="AlphaFoldDB" id="T1FMF2"/>
<comment type="similarity">
    <text evidence="7">Belongs to the TRAFAC class TrmE-Era-EngA-EngB-Septin-like GTPase superfamily. Septin GTPase family.</text>
</comment>
<dbReference type="GO" id="GO:0005525">
    <property type="term" value="F:GTP binding"/>
    <property type="evidence" value="ECO:0007669"/>
    <property type="project" value="UniProtKB-KW"/>
</dbReference>
<feature type="region of interest" description="Disordered" evidence="9">
    <location>
        <begin position="47"/>
        <end position="86"/>
    </location>
</feature>
<dbReference type="Pfam" id="PF00735">
    <property type="entry name" value="Septin"/>
    <property type="match status" value="1"/>
</dbReference>
<dbReference type="InterPro" id="IPR016491">
    <property type="entry name" value="Septin"/>
</dbReference>
<dbReference type="GO" id="GO:0061640">
    <property type="term" value="P:cytoskeleton-dependent cytokinesis"/>
    <property type="evidence" value="ECO:0000318"/>
    <property type="project" value="GO_Central"/>
</dbReference>
<evidence type="ECO:0000256" key="6">
    <source>
        <dbReference type="ARBA" id="ARBA00023306"/>
    </source>
</evidence>
<reference evidence="13" key="1">
    <citation type="submission" date="2012-12" db="EMBL/GenBank/DDBJ databases">
        <authorList>
            <person name="Hellsten U."/>
            <person name="Grimwood J."/>
            <person name="Chapman J.A."/>
            <person name="Shapiro H."/>
            <person name="Aerts A."/>
            <person name="Otillar R.P."/>
            <person name="Terry A.Y."/>
            <person name="Boore J.L."/>
            <person name="Simakov O."/>
            <person name="Marletaz F."/>
            <person name="Cho S.-J."/>
            <person name="Edsinger-Gonzales E."/>
            <person name="Havlak P."/>
            <person name="Kuo D.-H."/>
            <person name="Larsson T."/>
            <person name="Lv J."/>
            <person name="Arendt D."/>
            <person name="Savage R."/>
            <person name="Osoegawa K."/>
            <person name="de Jong P."/>
            <person name="Lindberg D.R."/>
            <person name="Seaver E.C."/>
            <person name="Weisblat D.A."/>
            <person name="Putnam N.H."/>
            <person name="Grigoriev I.V."/>
            <person name="Rokhsar D.S."/>
        </authorList>
    </citation>
    <scope>NUCLEOTIDE SEQUENCE</scope>
</reference>
<keyword evidence="5 7" id="KW-0342">GTP-binding</keyword>
<dbReference type="RefSeq" id="XP_009027600.1">
    <property type="nucleotide sequence ID" value="XM_009029352.1"/>
</dbReference>
<evidence type="ECO:0000313" key="13">
    <source>
        <dbReference type="Proteomes" id="UP000015101"/>
    </source>
</evidence>
<dbReference type="EnsemblMetazoa" id="HelroT185119">
    <property type="protein sequence ID" value="HelroP185119"/>
    <property type="gene ID" value="HelroG185119"/>
</dbReference>
<dbReference type="GO" id="GO:0060090">
    <property type="term" value="F:molecular adaptor activity"/>
    <property type="evidence" value="ECO:0000318"/>
    <property type="project" value="GO_Central"/>
</dbReference>
<organism evidence="12 13">
    <name type="scientific">Helobdella robusta</name>
    <name type="common">Californian leech</name>
    <dbReference type="NCBI Taxonomy" id="6412"/>
    <lineage>
        <taxon>Eukaryota</taxon>
        <taxon>Metazoa</taxon>
        <taxon>Spiralia</taxon>
        <taxon>Lophotrochozoa</taxon>
        <taxon>Annelida</taxon>
        <taxon>Clitellata</taxon>
        <taxon>Hirudinea</taxon>
        <taxon>Rhynchobdellida</taxon>
        <taxon>Glossiphoniidae</taxon>
        <taxon>Helobdella</taxon>
    </lineage>
</organism>
<feature type="coiled-coil region" evidence="8">
    <location>
        <begin position="525"/>
        <end position="556"/>
    </location>
</feature>
<dbReference type="GO" id="GO:0032153">
    <property type="term" value="C:cell division site"/>
    <property type="evidence" value="ECO:0000318"/>
    <property type="project" value="GO_Central"/>
</dbReference>
<feature type="region of interest" description="Disordered" evidence="9">
    <location>
        <begin position="106"/>
        <end position="165"/>
    </location>
</feature>
<dbReference type="CDD" id="cd01850">
    <property type="entry name" value="CDC_Septin"/>
    <property type="match status" value="1"/>
</dbReference>
<dbReference type="OrthoDB" id="416553at2759"/>
<keyword evidence="6" id="KW-0131">Cell cycle</keyword>
<evidence type="ECO:0000256" key="4">
    <source>
        <dbReference type="ARBA" id="ARBA00023054"/>
    </source>
</evidence>
<keyword evidence="13" id="KW-1185">Reference proteome</keyword>
<evidence type="ECO:0000313" key="12">
    <source>
        <dbReference type="EnsemblMetazoa" id="HelroP185119"/>
    </source>
</evidence>
<dbReference type="GO" id="GO:0032154">
    <property type="term" value="C:cleavage furrow"/>
    <property type="evidence" value="ECO:0007669"/>
    <property type="project" value="UniProtKB-SubCell"/>
</dbReference>
<feature type="compositionally biased region" description="Basic and acidic residues" evidence="9">
    <location>
        <begin position="106"/>
        <end position="115"/>
    </location>
</feature>
<keyword evidence="3 7" id="KW-0547">Nucleotide-binding</keyword>
<dbReference type="SUPFAM" id="SSF52540">
    <property type="entry name" value="P-loop containing nucleoside triphosphate hydrolases"/>
    <property type="match status" value="1"/>
</dbReference>
<accession>T1FMF2</accession>
<name>T1FMF2_HELRO</name>
<evidence type="ECO:0000256" key="1">
    <source>
        <dbReference type="ARBA" id="ARBA00004626"/>
    </source>
</evidence>
<evidence type="ECO:0000256" key="3">
    <source>
        <dbReference type="ARBA" id="ARBA00022741"/>
    </source>
</evidence>
<evidence type="ECO:0000256" key="8">
    <source>
        <dbReference type="SAM" id="Coils"/>
    </source>
</evidence>
<dbReference type="InParanoid" id="T1FMF2"/>
<comment type="subcellular location">
    <subcellularLocation>
        <location evidence="1">Cleavage furrow</location>
    </subcellularLocation>
</comment>
<dbReference type="eggNOG" id="KOG2655">
    <property type="taxonomic scope" value="Eukaryota"/>
</dbReference>
<proteinExistence type="inferred from homology"/>
<dbReference type="PANTHER" id="PTHR18884">
    <property type="entry name" value="SEPTIN"/>
    <property type="match status" value="1"/>
</dbReference>
<gene>
    <name evidence="12" type="primary">20210001</name>
    <name evidence="11" type="ORF">HELRODRAFT_185119</name>
</gene>
<dbReference type="FunFam" id="3.40.50.300:FF:000162">
    <property type="entry name" value="septin-7 isoform X1"/>
    <property type="match status" value="1"/>
</dbReference>
<reference evidence="12" key="3">
    <citation type="submission" date="2015-06" db="UniProtKB">
        <authorList>
            <consortium name="EnsemblMetazoa"/>
        </authorList>
    </citation>
    <scope>IDENTIFICATION</scope>
</reference>
<dbReference type="HOGENOM" id="CLU_017718_8_1_1"/>
<dbReference type="GO" id="GO:0031105">
    <property type="term" value="C:septin complex"/>
    <property type="evidence" value="ECO:0000318"/>
    <property type="project" value="GO_Central"/>
</dbReference>
<evidence type="ECO:0000256" key="9">
    <source>
        <dbReference type="SAM" id="MobiDB-lite"/>
    </source>
</evidence>
<dbReference type="GO" id="GO:0015630">
    <property type="term" value="C:microtubule cytoskeleton"/>
    <property type="evidence" value="ECO:0000318"/>
    <property type="project" value="GO_Central"/>
</dbReference>
<dbReference type="KEGG" id="hro:HELRODRAFT_185119"/>
<dbReference type="PROSITE" id="PS51719">
    <property type="entry name" value="G_SEPTIN"/>
    <property type="match status" value="1"/>
</dbReference>
<dbReference type="EMBL" id="AMQM01001657">
    <property type="status" value="NOT_ANNOTATED_CDS"/>
    <property type="molecule type" value="Genomic_DNA"/>
</dbReference>
<feature type="domain" description="Septin-type G" evidence="10">
    <location>
        <begin position="192"/>
        <end position="461"/>
    </location>
</feature>
<keyword evidence="2" id="KW-0132">Cell division</keyword>
<evidence type="ECO:0000313" key="11">
    <source>
        <dbReference type="EMBL" id="ESN94549.1"/>
    </source>
</evidence>
<dbReference type="GO" id="GO:0005940">
    <property type="term" value="C:septin ring"/>
    <property type="evidence" value="ECO:0000318"/>
    <property type="project" value="GO_Central"/>
</dbReference>
<dbReference type="InterPro" id="IPR030379">
    <property type="entry name" value="G_SEPTIN_dom"/>
</dbReference>
<protein>
    <recommendedName>
        <fullName evidence="10">Septin-type G domain-containing protein</fullName>
    </recommendedName>
</protein>
<feature type="compositionally biased region" description="Polar residues" evidence="9">
    <location>
        <begin position="131"/>
        <end position="165"/>
    </location>
</feature>
<evidence type="ECO:0000256" key="5">
    <source>
        <dbReference type="ARBA" id="ARBA00023134"/>
    </source>
</evidence>
<dbReference type="GO" id="GO:0003924">
    <property type="term" value="F:GTPase activity"/>
    <property type="evidence" value="ECO:0000318"/>
    <property type="project" value="GO_Central"/>
</dbReference>